<gene>
    <name evidence="2" type="ORF">GGI15_003893</name>
</gene>
<protein>
    <submittedName>
        <fullName evidence="2">Uncharacterized protein</fullName>
    </submittedName>
</protein>
<name>A0A9W8LGD7_9FUNG</name>
<accession>A0A9W8LGD7</accession>
<dbReference type="EMBL" id="JANBUM010000301">
    <property type="protein sequence ID" value="KAJ2779388.1"/>
    <property type="molecule type" value="Genomic_DNA"/>
</dbReference>
<keyword evidence="3" id="KW-1185">Reference proteome</keyword>
<sequence length="110" mass="12147">MVTTRSQSSLSAKRQSLSSFTPRTPLSQMTRRLSGEKFVMDTPPSLANTPDAAKRKVGGFAESIKKFRLSADLQSPTRRNIGSRRDSLTLAAIDDIVDSENEKENVAYAR</sequence>
<feature type="region of interest" description="Disordered" evidence="1">
    <location>
        <begin position="1"/>
        <end position="54"/>
    </location>
</feature>
<dbReference type="Proteomes" id="UP001140172">
    <property type="component" value="Unassembled WGS sequence"/>
</dbReference>
<evidence type="ECO:0000313" key="2">
    <source>
        <dbReference type="EMBL" id="KAJ2779388.1"/>
    </source>
</evidence>
<reference evidence="2" key="1">
    <citation type="submission" date="2022-07" db="EMBL/GenBank/DDBJ databases">
        <title>Phylogenomic reconstructions and comparative analyses of Kickxellomycotina fungi.</title>
        <authorList>
            <person name="Reynolds N.K."/>
            <person name="Stajich J.E."/>
            <person name="Barry K."/>
            <person name="Grigoriev I.V."/>
            <person name="Crous P."/>
            <person name="Smith M.E."/>
        </authorList>
    </citation>
    <scope>NUCLEOTIDE SEQUENCE</scope>
    <source>
        <strain evidence="2">BCRC 34489</strain>
    </source>
</reference>
<feature type="compositionally biased region" description="Low complexity" evidence="1">
    <location>
        <begin position="1"/>
        <end position="19"/>
    </location>
</feature>
<dbReference type="OrthoDB" id="10319294at2759"/>
<feature type="compositionally biased region" description="Polar residues" evidence="1">
    <location>
        <begin position="20"/>
        <end position="31"/>
    </location>
</feature>
<comment type="caution">
    <text evidence="2">The sequence shown here is derived from an EMBL/GenBank/DDBJ whole genome shotgun (WGS) entry which is preliminary data.</text>
</comment>
<dbReference type="AlphaFoldDB" id="A0A9W8LGD7"/>
<evidence type="ECO:0000313" key="3">
    <source>
        <dbReference type="Proteomes" id="UP001140172"/>
    </source>
</evidence>
<evidence type="ECO:0000256" key="1">
    <source>
        <dbReference type="SAM" id="MobiDB-lite"/>
    </source>
</evidence>
<proteinExistence type="predicted"/>
<organism evidence="2 3">
    <name type="scientific">Coemansia interrupta</name>
    <dbReference type="NCBI Taxonomy" id="1126814"/>
    <lineage>
        <taxon>Eukaryota</taxon>
        <taxon>Fungi</taxon>
        <taxon>Fungi incertae sedis</taxon>
        <taxon>Zoopagomycota</taxon>
        <taxon>Kickxellomycotina</taxon>
        <taxon>Kickxellomycetes</taxon>
        <taxon>Kickxellales</taxon>
        <taxon>Kickxellaceae</taxon>
        <taxon>Coemansia</taxon>
    </lineage>
</organism>